<dbReference type="GO" id="GO:0000981">
    <property type="term" value="F:DNA-binding transcription factor activity, RNA polymerase II-specific"/>
    <property type="evidence" value="ECO:0007669"/>
    <property type="project" value="TreeGrafter"/>
</dbReference>
<feature type="domain" description="C2H2-type" evidence="3">
    <location>
        <begin position="470"/>
        <end position="499"/>
    </location>
</feature>
<organism evidence="4 5">
    <name type="scientific">Drosophila guanche</name>
    <name type="common">Fruit fly</name>
    <dbReference type="NCBI Taxonomy" id="7266"/>
    <lineage>
        <taxon>Eukaryota</taxon>
        <taxon>Metazoa</taxon>
        <taxon>Ecdysozoa</taxon>
        <taxon>Arthropoda</taxon>
        <taxon>Hexapoda</taxon>
        <taxon>Insecta</taxon>
        <taxon>Pterygota</taxon>
        <taxon>Neoptera</taxon>
        <taxon>Endopterygota</taxon>
        <taxon>Diptera</taxon>
        <taxon>Brachycera</taxon>
        <taxon>Muscomorpha</taxon>
        <taxon>Ephydroidea</taxon>
        <taxon>Drosophilidae</taxon>
        <taxon>Drosophila</taxon>
        <taxon>Sophophora</taxon>
    </lineage>
</organism>
<dbReference type="GO" id="GO:0005634">
    <property type="term" value="C:nucleus"/>
    <property type="evidence" value="ECO:0007669"/>
    <property type="project" value="TreeGrafter"/>
</dbReference>
<dbReference type="PANTHER" id="PTHR12451">
    <property type="entry name" value="TRANSCRIPTION FACTOR CASTOR PROTEIN MING -RELATED"/>
    <property type="match status" value="1"/>
</dbReference>
<dbReference type="OrthoDB" id="10063916at2759"/>
<dbReference type="Proteomes" id="UP000268350">
    <property type="component" value="Unassembled WGS sequence"/>
</dbReference>
<feature type="compositionally biased region" description="Acidic residues" evidence="2">
    <location>
        <begin position="260"/>
        <end position="271"/>
    </location>
</feature>
<dbReference type="GO" id="GO:0008270">
    <property type="term" value="F:zinc ion binding"/>
    <property type="evidence" value="ECO:0007669"/>
    <property type="project" value="UniProtKB-KW"/>
</dbReference>
<feature type="compositionally biased region" description="Low complexity" evidence="2">
    <location>
        <begin position="274"/>
        <end position="287"/>
    </location>
</feature>
<keyword evidence="5" id="KW-1185">Reference proteome</keyword>
<dbReference type="GO" id="GO:0045664">
    <property type="term" value="P:regulation of neuron differentiation"/>
    <property type="evidence" value="ECO:0007669"/>
    <property type="project" value="TreeGrafter"/>
</dbReference>
<dbReference type="GO" id="GO:0045944">
    <property type="term" value="P:positive regulation of transcription by RNA polymerase II"/>
    <property type="evidence" value="ECO:0007669"/>
    <property type="project" value="TreeGrafter"/>
</dbReference>
<reference evidence="5" key="1">
    <citation type="submission" date="2018-01" db="EMBL/GenBank/DDBJ databases">
        <authorList>
            <person name="Alioto T."/>
            <person name="Alioto T."/>
        </authorList>
    </citation>
    <scope>NUCLEOTIDE SEQUENCE [LARGE SCALE GENOMIC DNA]</scope>
</reference>
<dbReference type="PROSITE" id="PS50157">
    <property type="entry name" value="ZINC_FINGER_C2H2_2"/>
    <property type="match status" value="2"/>
</dbReference>
<evidence type="ECO:0000256" key="1">
    <source>
        <dbReference type="PROSITE-ProRule" id="PRU00042"/>
    </source>
</evidence>
<feature type="region of interest" description="Disordered" evidence="2">
    <location>
        <begin position="57"/>
        <end position="100"/>
    </location>
</feature>
<feature type="domain" description="C2H2-type" evidence="3">
    <location>
        <begin position="529"/>
        <end position="558"/>
    </location>
</feature>
<gene>
    <name evidence="4" type="ORF">DGUA_6G017954</name>
</gene>
<evidence type="ECO:0000259" key="3">
    <source>
        <dbReference type="PROSITE" id="PS50157"/>
    </source>
</evidence>
<protein>
    <submittedName>
        <fullName evidence="4">Blast:Transcription factor castor</fullName>
    </submittedName>
</protein>
<evidence type="ECO:0000313" key="5">
    <source>
        <dbReference type="Proteomes" id="UP000268350"/>
    </source>
</evidence>
<dbReference type="AlphaFoldDB" id="A0A3B0KHH4"/>
<dbReference type="EMBL" id="OUUW01000007">
    <property type="protein sequence ID" value="SPP83148.1"/>
    <property type="molecule type" value="Genomic_DNA"/>
</dbReference>
<dbReference type="InterPro" id="IPR040373">
    <property type="entry name" value="CASZ1"/>
</dbReference>
<feature type="region of interest" description="Disordered" evidence="2">
    <location>
        <begin position="655"/>
        <end position="705"/>
    </location>
</feature>
<feature type="compositionally biased region" description="Low complexity" evidence="2">
    <location>
        <begin position="655"/>
        <end position="668"/>
    </location>
</feature>
<name>A0A3B0KHH4_DROGU</name>
<feature type="region of interest" description="Disordered" evidence="2">
    <location>
        <begin position="302"/>
        <end position="341"/>
    </location>
</feature>
<proteinExistence type="predicted"/>
<keyword evidence="1" id="KW-0863">Zinc-finger</keyword>
<evidence type="ECO:0000313" key="4">
    <source>
        <dbReference type="EMBL" id="SPP83148.1"/>
    </source>
</evidence>
<feature type="compositionally biased region" description="Polar residues" evidence="2">
    <location>
        <begin position="324"/>
        <end position="341"/>
    </location>
</feature>
<feature type="region of interest" description="Disordered" evidence="2">
    <location>
        <begin position="260"/>
        <end position="289"/>
    </location>
</feature>
<dbReference type="InterPro" id="IPR013087">
    <property type="entry name" value="Znf_C2H2_type"/>
</dbReference>
<sequence length="826" mass="92114">MSNQMEFIMQLYMMNLLQQQQQQQQQLQLQQPQQQQLAGYTYTQNEDISSSTCLQQQQQHEQQQQYEQQQQHEPLKTRTHKRISSQNTTCSTRSSRSCSPNSNLIALQQQQPFVHASASTTPAPNNFVGQMLLNTLPPLTQFMLQQQQHQQQQQQQQQQQHLLATSNLLLTPTHTPSSMKQEQLQQHMMLGQLSGAVNVEQLTTNNFLQSSTVTSTPIESAAQHAADAVTSPPAATSAVAQGAHVASNLSAVTVKYKQDFDDEDDDDDDDDKPLSSLNSCSSSGLVSTNASSEKMLMMSGVQPLESTTDSVDSPSMYTPVKQPADSSYNITPLDSELTPNTPIAQTQTSSLLTPPSSEQSKSIVSLSTASSLDVFLQSEDSLKNLRKVSSYLECENSLCRQENLREHFHCHDEPCQGKILSKKDDIIRHLKWHKKRKESLKLGFARFSSADDCAPAYGEGCAYNWKQTHYHCIYEHCPKVYVSTSDVQMHANFHRKDSEIVNEGFRRFRAHENCRIEDCPFFGRKISHYHCCREGCNHTFKNKADMDKHKTYHLKDHQLKMDGFKKILKTEACPFEACKFSTVCNHIHCVREGCDYILHSSSQMISHKRKHDRQDGEQAYQQFKIKNEVEESSLDAAPQQPQPTVCATQLPISSSSSINTSTPLSSLSAEHFLSRKRGRPPKKIQLPADAKQPEDKRLKVEDDASQPAMLQPQPLPQFLPQSSLNPLANGLFPSLLPNFGVGATAAAAPGTDATAPNFQLTHLMALFQLQNPLFYHNLYPGMPQNSSMLGNLAAFSAASAAAAAAAAATGGQQPKAEFSVKPEFKE</sequence>
<feature type="compositionally biased region" description="Basic and acidic residues" evidence="2">
    <location>
        <begin position="691"/>
        <end position="702"/>
    </location>
</feature>
<feature type="compositionally biased region" description="Polar residues" evidence="2">
    <location>
        <begin position="304"/>
        <end position="316"/>
    </location>
</feature>
<feature type="compositionally biased region" description="Low complexity" evidence="2">
    <location>
        <begin position="84"/>
        <end position="100"/>
    </location>
</feature>
<evidence type="ECO:0000256" key="2">
    <source>
        <dbReference type="SAM" id="MobiDB-lite"/>
    </source>
</evidence>
<keyword evidence="1" id="KW-0862">Zinc</keyword>
<dbReference type="SMART" id="SM00355">
    <property type="entry name" value="ZnF_C2H2"/>
    <property type="match status" value="4"/>
</dbReference>
<dbReference type="PANTHER" id="PTHR12451:SF0">
    <property type="entry name" value="ZINC FINGER PROTEIN CASTOR HOMOLOG 1"/>
    <property type="match status" value="1"/>
</dbReference>
<dbReference type="GO" id="GO:0000977">
    <property type="term" value="F:RNA polymerase II transcription regulatory region sequence-specific DNA binding"/>
    <property type="evidence" value="ECO:0007669"/>
    <property type="project" value="TreeGrafter"/>
</dbReference>
<keyword evidence="1" id="KW-0479">Metal-binding</keyword>
<dbReference type="PROSITE" id="PS00028">
    <property type="entry name" value="ZINC_FINGER_C2H2_1"/>
    <property type="match status" value="3"/>
</dbReference>
<accession>A0A3B0KHH4</accession>
<feature type="compositionally biased region" description="Low complexity" evidence="2">
    <location>
        <begin position="57"/>
        <end position="72"/>
    </location>
</feature>